<protein>
    <recommendedName>
        <fullName evidence="4">PLP-dependent transferase</fullName>
    </recommendedName>
</protein>
<reference evidence="2 3" key="1">
    <citation type="journal article" date="2020" name="ISME J.">
        <title>Uncovering the hidden diversity of litter-decomposition mechanisms in mushroom-forming fungi.</title>
        <authorList>
            <person name="Floudas D."/>
            <person name="Bentzer J."/>
            <person name="Ahren D."/>
            <person name="Johansson T."/>
            <person name="Persson P."/>
            <person name="Tunlid A."/>
        </authorList>
    </citation>
    <scope>NUCLEOTIDE SEQUENCE [LARGE SCALE GENOMIC DNA]</scope>
    <source>
        <strain evidence="2 3">CBS 291.85</strain>
    </source>
</reference>
<keyword evidence="3" id="KW-1185">Reference proteome</keyword>
<gene>
    <name evidence="2" type="ORF">D9758_010700</name>
</gene>
<keyword evidence="1" id="KW-0663">Pyridoxal phosphate</keyword>
<name>A0A8H5GG59_9AGAR</name>
<dbReference type="Proteomes" id="UP000559256">
    <property type="component" value="Unassembled WGS sequence"/>
</dbReference>
<dbReference type="OrthoDB" id="5978656at2759"/>
<evidence type="ECO:0000313" key="3">
    <source>
        <dbReference type="Proteomes" id="UP000559256"/>
    </source>
</evidence>
<dbReference type="EMBL" id="JAACJM010000033">
    <property type="protein sequence ID" value="KAF5364459.1"/>
    <property type="molecule type" value="Genomic_DNA"/>
</dbReference>
<dbReference type="SUPFAM" id="SSF53383">
    <property type="entry name" value="PLP-dependent transferases"/>
    <property type="match status" value="1"/>
</dbReference>
<proteinExistence type="predicted"/>
<dbReference type="Gene3D" id="3.40.640.10">
    <property type="entry name" value="Type I PLP-dependent aspartate aminotransferase-like (Major domain)"/>
    <property type="match status" value="1"/>
</dbReference>
<accession>A0A8H5GG59</accession>
<organism evidence="2 3">
    <name type="scientific">Tetrapyrgos nigripes</name>
    <dbReference type="NCBI Taxonomy" id="182062"/>
    <lineage>
        <taxon>Eukaryota</taxon>
        <taxon>Fungi</taxon>
        <taxon>Dikarya</taxon>
        <taxon>Basidiomycota</taxon>
        <taxon>Agaricomycotina</taxon>
        <taxon>Agaricomycetes</taxon>
        <taxon>Agaricomycetidae</taxon>
        <taxon>Agaricales</taxon>
        <taxon>Marasmiineae</taxon>
        <taxon>Marasmiaceae</taxon>
        <taxon>Tetrapyrgos</taxon>
    </lineage>
</organism>
<dbReference type="PANTHER" id="PTHR43092:SF2">
    <property type="entry name" value="HERCYNYLCYSTEINE SULFOXIDE LYASE"/>
    <property type="match status" value="1"/>
</dbReference>
<dbReference type="InterPro" id="IPR015424">
    <property type="entry name" value="PyrdxlP-dep_Trfase"/>
</dbReference>
<evidence type="ECO:0008006" key="4">
    <source>
        <dbReference type="Google" id="ProtNLM"/>
    </source>
</evidence>
<sequence>MAVGPYKGHSGGRHKAAVGVAPAKKYFSFDPTYINLNHGSYGSVPSPVAEAIKPMVDLVESNPDKFHRFEGMTMVVESRERLSEFIGIGKERVDEVVFVPNASHGINTVLRNFIWEEGDILLDCNTTYGSVGSTIKYITDVPPHPKVSQFIMLFPTTRAKILGDWRIHVRSLQQTRVQSSSSPGGLPKIVAIIDSIISAPAAQLPWVEMIQILREECGNGAGKDSGVKSNVWTVIDAAHSIGHEVDLPAKIALGDPDFLITNCYKWMYTKRGCAVLYVPKRNQHIIKTTLPTSGAYIPLDKRTEEGEGFVDMFSWTGAIDFIPYLSVIPALQFRSWLGGEKKINDYCRKIAKEGARKMAEIFGLGEGEWGIGEEELELNMVNIPFPFPPSASFTPLVNKQIDTLFRKKMLLERNMFVVDWYHNGKWWVRCSGQVFLEIEDFEVARAVVDVCKEITEELALDKLEGKGA</sequence>
<dbReference type="InterPro" id="IPR015421">
    <property type="entry name" value="PyrdxlP-dep_Trfase_major"/>
</dbReference>
<dbReference type="AlphaFoldDB" id="A0A8H5GG59"/>
<evidence type="ECO:0000313" key="2">
    <source>
        <dbReference type="EMBL" id="KAF5364459.1"/>
    </source>
</evidence>
<dbReference type="PANTHER" id="PTHR43092">
    <property type="entry name" value="L-CYSTEINE DESULFHYDRASE"/>
    <property type="match status" value="1"/>
</dbReference>
<evidence type="ECO:0000256" key="1">
    <source>
        <dbReference type="ARBA" id="ARBA00022898"/>
    </source>
</evidence>
<comment type="caution">
    <text evidence="2">The sequence shown here is derived from an EMBL/GenBank/DDBJ whole genome shotgun (WGS) entry which is preliminary data.</text>
</comment>